<comment type="catalytic activity">
    <reaction evidence="4">
        <text>S-adenosyl-L-homocysteine + H2O + H(+) = S-inosyl-L-homocysteine + NH4(+)</text>
        <dbReference type="Rhea" id="RHEA:20716"/>
        <dbReference type="ChEBI" id="CHEBI:15377"/>
        <dbReference type="ChEBI" id="CHEBI:15378"/>
        <dbReference type="ChEBI" id="CHEBI:28938"/>
        <dbReference type="ChEBI" id="CHEBI:57856"/>
        <dbReference type="ChEBI" id="CHEBI:57985"/>
        <dbReference type="EC" id="3.5.4.28"/>
    </reaction>
</comment>
<dbReference type="Proteomes" id="UP001055732">
    <property type="component" value="Chromosome"/>
</dbReference>
<dbReference type="CDD" id="cd01298">
    <property type="entry name" value="ATZ_TRZ_like"/>
    <property type="match status" value="1"/>
</dbReference>
<feature type="binding site" evidence="4">
    <location>
        <position position="89"/>
    </location>
    <ligand>
        <name>substrate</name>
    </ligand>
</feature>
<feature type="binding site" evidence="4">
    <location>
        <position position="296"/>
    </location>
    <ligand>
        <name>Zn(2+)</name>
        <dbReference type="ChEBI" id="CHEBI:29105"/>
    </ligand>
</feature>
<feature type="domain" description="Amidohydrolase-related" evidence="5">
    <location>
        <begin position="51"/>
        <end position="398"/>
    </location>
</feature>
<dbReference type="InterPro" id="IPR050287">
    <property type="entry name" value="MTA/SAH_deaminase"/>
</dbReference>
<dbReference type="NCBIfam" id="NF006252">
    <property type="entry name" value="PRK08393.1"/>
    <property type="match status" value="1"/>
</dbReference>
<dbReference type="SUPFAM" id="SSF51338">
    <property type="entry name" value="Composite domain of metallo-dependent hydrolases"/>
    <property type="match status" value="1"/>
</dbReference>
<name>A0A9E7MYG2_THEAG</name>
<feature type="binding site" evidence="4">
    <location>
        <position position="296"/>
    </location>
    <ligand>
        <name>substrate</name>
    </ligand>
</feature>
<dbReference type="Gene3D" id="3.20.20.140">
    <property type="entry name" value="Metal-dependent hydrolases"/>
    <property type="match status" value="1"/>
</dbReference>
<keyword evidence="3 4" id="KW-0862">Zinc</keyword>
<feature type="binding site" evidence="4">
    <location>
        <position position="62"/>
    </location>
    <ligand>
        <name>Zn(2+)</name>
        <dbReference type="ChEBI" id="CHEBI:29105"/>
    </ligand>
</feature>
<keyword evidence="7" id="KW-1185">Reference proteome</keyword>
<accession>A0A9E7MYG2</accession>
<evidence type="ECO:0000256" key="3">
    <source>
        <dbReference type="ARBA" id="ARBA00022833"/>
    </source>
</evidence>
<dbReference type="EC" id="3.5.4.28" evidence="4"/>
<dbReference type="InterPro" id="IPR023512">
    <property type="entry name" value="Deaminase_MtaD/DadD"/>
</dbReference>
<dbReference type="AlphaFoldDB" id="A0A9E7MYG2"/>
<dbReference type="SUPFAM" id="SSF51556">
    <property type="entry name" value="Metallo-dependent hydrolases"/>
    <property type="match status" value="1"/>
</dbReference>
<comment type="catalytic activity">
    <reaction evidence="4">
        <text>S-methyl-5'-thioadenosine + H2O + H(+) = S-methyl-5'-thioinosine + NH4(+)</text>
        <dbReference type="Rhea" id="RHEA:25025"/>
        <dbReference type="ChEBI" id="CHEBI:15377"/>
        <dbReference type="ChEBI" id="CHEBI:15378"/>
        <dbReference type="ChEBI" id="CHEBI:17509"/>
        <dbReference type="ChEBI" id="CHEBI:28938"/>
        <dbReference type="ChEBI" id="CHEBI:48595"/>
        <dbReference type="EC" id="3.5.4.31"/>
    </reaction>
</comment>
<feature type="binding site" evidence="4">
    <location>
        <position position="181"/>
    </location>
    <ligand>
        <name>substrate</name>
    </ligand>
</feature>
<dbReference type="PANTHER" id="PTHR43794">
    <property type="entry name" value="AMINOHYDROLASE SSNA-RELATED"/>
    <property type="match status" value="1"/>
</dbReference>
<evidence type="ECO:0000313" key="7">
    <source>
        <dbReference type="Proteomes" id="UP001055732"/>
    </source>
</evidence>
<dbReference type="EMBL" id="CP099582">
    <property type="protein sequence ID" value="USS41117.1"/>
    <property type="molecule type" value="Genomic_DNA"/>
</dbReference>
<dbReference type="GO" id="GO:0046872">
    <property type="term" value="F:metal ion binding"/>
    <property type="evidence" value="ECO:0007669"/>
    <property type="project" value="UniProtKB-KW"/>
</dbReference>
<reference evidence="6" key="1">
    <citation type="journal article" date="1998" name="Int. J. Syst. Bacteriol. 48 Pt">
        <title>Thermococcus guaymasensis sp. nov. and Thermococcus aggregans sp. nov., two novel thermophilic archaea isolated from the Guaymas Basin hydrothermal vent site.</title>
        <authorList>
            <person name="Canganella F."/>
            <person name="Jones W.J."/>
            <person name="Gambacorta A."/>
            <person name="Antranikian G."/>
        </authorList>
    </citation>
    <scope>NUCLEOTIDE SEQUENCE</scope>
    <source>
        <strain evidence="6">TY</strain>
    </source>
</reference>
<dbReference type="PANTHER" id="PTHR43794:SF11">
    <property type="entry name" value="AMIDOHYDROLASE-RELATED DOMAIN-CONTAINING PROTEIN"/>
    <property type="match status" value="1"/>
</dbReference>
<dbReference type="GO" id="GO:0050270">
    <property type="term" value="F:S-adenosylhomocysteine deaminase activity"/>
    <property type="evidence" value="ECO:0007669"/>
    <property type="project" value="UniProtKB-UniRule"/>
</dbReference>
<dbReference type="InterPro" id="IPR011059">
    <property type="entry name" value="Metal-dep_hydrolase_composite"/>
</dbReference>
<evidence type="ECO:0000313" key="6">
    <source>
        <dbReference type="EMBL" id="USS41117.1"/>
    </source>
</evidence>
<protein>
    <recommendedName>
        <fullName evidence="4">5-methylthioadenosine/S-adenosylhomocysteine deaminase</fullName>
        <shortName evidence="4">MTA/SAH deaminase</shortName>
        <ecNumber evidence="4">3.5.4.28</ecNumber>
        <ecNumber evidence="4">3.5.4.31</ecNumber>
    </recommendedName>
</protein>
<sequence length="424" mass="47052">MSILIKNGYVIYGDNLEVIKADVYIENNEISKIGKDLNVGADYVIDAKGKVVSPGFINAHTHSPMVILRGLADDLALMEWLQNHIWPIERKLKPDHIYWGALLGVLEMIKSGTTTFVDMYFHMEEVAKAVEKAGMRAYLSYGMADLGNEEKRNTEIKETLKLLEFIENLDSPRVEFLFGPHAPYTCSPELLGWVREKADETGKKITIHISETRDEVRQIKEKYGKTPVEFLDELGFLKDDVVAAHGVWLSDKEVKILAEKGVTIVHNPASNMKLASGVMPLKKLLDAGVNVALGTDGAASNNNLDMVEEMKLTSLLHKVHDLDPTVADAGTIFKIASQNGAKALNLNAGVIKEGALADIVIFDFNKPHLRPITNVISHIVYSANGSDIETTIIDGKIVMLDREVLTVDEEKVLDKVQEIIDELR</sequence>
<keyword evidence="2 4" id="KW-0378">Hydrolase</keyword>
<keyword evidence="1 4" id="KW-0479">Metal-binding</keyword>
<feature type="binding site" evidence="4">
    <location>
        <position position="208"/>
    </location>
    <ligand>
        <name>Zn(2+)</name>
        <dbReference type="ChEBI" id="CHEBI:29105"/>
    </ligand>
</feature>
<comment type="similarity">
    <text evidence="4">Belongs to the metallo-dependent hydrolases superfamily. MTA/SAH deaminase family.</text>
</comment>
<dbReference type="FunFam" id="3.20.20.140:FF:000014">
    <property type="entry name" value="5-methylthioadenosine/S-adenosylhomocysteine deaminase"/>
    <property type="match status" value="1"/>
</dbReference>
<dbReference type="RefSeq" id="WP_253305058.1">
    <property type="nucleotide sequence ID" value="NZ_CP099582.1"/>
</dbReference>
<dbReference type="GO" id="GO:0090614">
    <property type="term" value="F:5'-methylthioadenosine deaminase activity"/>
    <property type="evidence" value="ECO:0007669"/>
    <property type="project" value="UniProtKB-UniRule"/>
</dbReference>
<feature type="binding site" evidence="4">
    <location>
        <position position="60"/>
    </location>
    <ligand>
        <name>Zn(2+)</name>
        <dbReference type="ChEBI" id="CHEBI:29105"/>
    </ligand>
</feature>
<dbReference type="KEGG" id="tagg:NF865_02580"/>
<proteinExistence type="inferred from homology"/>
<evidence type="ECO:0000259" key="5">
    <source>
        <dbReference type="Pfam" id="PF01979"/>
    </source>
</evidence>
<feature type="binding site" evidence="4">
    <location>
        <position position="211"/>
    </location>
    <ligand>
        <name>substrate</name>
    </ligand>
</feature>
<dbReference type="InterPro" id="IPR006680">
    <property type="entry name" value="Amidohydro-rel"/>
</dbReference>
<gene>
    <name evidence="4" type="primary">mtaD</name>
    <name evidence="6" type="ORF">NF865_02580</name>
</gene>
<comment type="cofactor">
    <cofactor evidence="4">
        <name>Zn(2+)</name>
        <dbReference type="ChEBI" id="CHEBI:29105"/>
    </cofactor>
    <text evidence="4">Binds 1 zinc ion per subunit.</text>
</comment>
<evidence type="ECO:0000256" key="1">
    <source>
        <dbReference type="ARBA" id="ARBA00022723"/>
    </source>
</evidence>
<organism evidence="6 7">
    <name type="scientific">Thermococcus aggregans</name>
    <dbReference type="NCBI Taxonomy" id="110163"/>
    <lineage>
        <taxon>Archaea</taxon>
        <taxon>Methanobacteriati</taxon>
        <taxon>Methanobacteriota</taxon>
        <taxon>Thermococci</taxon>
        <taxon>Thermococcales</taxon>
        <taxon>Thermococcaceae</taxon>
        <taxon>Thermococcus</taxon>
    </lineage>
</organism>
<comment type="caution">
    <text evidence="4">Lacks conserved residue(s) required for the propagation of feature annotation.</text>
</comment>
<dbReference type="EC" id="3.5.4.31" evidence="4"/>
<dbReference type="HAMAP" id="MF_01281">
    <property type="entry name" value="MTA_SAH_deamin"/>
    <property type="match status" value="1"/>
</dbReference>
<dbReference type="Gene3D" id="2.30.40.10">
    <property type="entry name" value="Urease, subunit C, domain 1"/>
    <property type="match status" value="1"/>
</dbReference>
<reference evidence="6" key="2">
    <citation type="submission" date="2022-06" db="EMBL/GenBank/DDBJ databases">
        <authorList>
            <person name="Park Y.-J."/>
        </authorList>
    </citation>
    <scope>NUCLEOTIDE SEQUENCE</scope>
    <source>
        <strain evidence="6">TY</strain>
    </source>
</reference>
<dbReference type="InterPro" id="IPR032466">
    <property type="entry name" value="Metal_Hydrolase"/>
</dbReference>
<dbReference type="Pfam" id="PF01979">
    <property type="entry name" value="Amidohydro_1"/>
    <property type="match status" value="1"/>
</dbReference>
<evidence type="ECO:0000256" key="4">
    <source>
        <dbReference type="HAMAP-Rule" id="MF_01281"/>
    </source>
</evidence>
<comment type="function">
    <text evidence="4">Catalyzes the deamination of 5-methylthioadenosine and S-adenosyl-L-homocysteine into 5-methylthioinosine and S-inosyl-L-homocysteine, respectively. Is also able to deaminate adenosine.</text>
</comment>
<evidence type="ECO:0000256" key="2">
    <source>
        <dbReference type="ARBA" id="ARBA00022801"/>
    </source>
</evidence>